<feature type="compositionally biased region" description="Acidic residues" evidence="1">
    <location>
        <begin position="110"/>
        <end position="165"/>
    </location>
</feature>
<comment type="caution">
    <text evidence="2">The sequence shown here is derived from an EMBL/GenBank/DDBJ whole genome shotgun (WGS) entry which is preliminary data.</text>
</comment>
<protein>
    <submittedName>
        <fullName evidence="2">Uncharacterized protein</fullName>
    </submittedName>
</protein>
<reference evidence="2" key="1">
    <citation type="journal article" date="2020" name="Fungal Divers.">
        <title>Resolving the Mortierellaceae phylogeny through synthesis of multi-gene phylogenetics and phylogenomics.</title>
        <authorList>
            <person name="Vandepol N."/>
            <person name="Liber J."/>
            <person name="Desiro A."/>
            <person name="Na H."/>
            <person name="Kennedy M."/>
            <person name="Barry K."/>
            <person name="Grigoriev I.V."/>
            <person name="Miller A.N."/>
            <person name="O'Donnell K."/>
            <person name="Stajich J.E."/>
            <person name="Bonito G."/>
        </authorList>
    </citation>
    <scope>NUCLEOTIDE SEQUENCE</scope>
    <source>
        <strain evidence="2">MES-2147</strain>
    </source>
</reference>
<gene>
    <name evidence="2" type="ORF">BGZ65_012397</name>
</gene>
<feature type="region of interest" description="Disordered" evidence="1">
    <location>
        <begin position="106"/>
        <end position="198"/>
    </location>
</feature>
<feature type="non-terminal residue" evidence="2">
    <location>
        <position position="1"/>
    </location>
</feature>
<feature type="compositionally biased region" description="Acidic residues" evidence="1">
    <location>
        <begin position="173"/>
        <end position="192"/>
    </location>
</feature>
<organism evidence="2 3">
    <name type="scientific">Modicella reniformis</name>
    <dbReference type="NCBI Taxonomy" id="1440133"/>
    <lineage>
        <taxon>Eukaryota</taxon>
        <taxon>Fungi</taxon>
        <taxon>Fungi incertae sedis</taxon>
        <taxon>Mucoromycota</taxon>
        <taxon>Mortierellomycotina</taxon>
        <taxon>Mortierellomycetes</taxon>
        <taxon>Mortierellales</taxon>
        <taxon>Mortierellaceae</taxon>
        <taxon>Modicella</taxon>
    </lineage>
</organism>
<evidence type="ECO:0000313" key="3">
    <source>
        <dbReference type="Proteomes" id="UP000749646"/>
    </source>
</evidence>
<feature type="non-terminal residue" evidence="2">
    <location>
        <position position="198"/>
    </location>
</feature>
<name>A0A9P6SR17_9FUNG</name>
<evidence type="ECO:0000313" key="2">
    <source>
        <dbReference type="EMBL" id="KAF9992314.1"/>
    </source>
</evidence>
<keyword evidence="3" id="KW-1185">Reference proteome</keyword>
<evidence type="ECO:0000256" key="1">
    <source>
        <dbReference type="SAM" id="MobiDB-lite"/>
    </source>
</evidence>
<accession>A0A9P6SR17</accession>
<dbReference type="AlphaFoldDB" id="A0A9P6SR17"/>
<dbReference type="Proteomes" id="UP000749646">
    <property type="component" value="Unassembled WGS sequence"/>
</dbReference>
<proteinExistence type="predicted"/>
<dbReference type="EMBL" id="JAAAHW010002253">
    <property type="protein sequence ID" value="KAF9992314.1"/>
    <property type="molecule type" value="Genomic_DNA"/>
</dbReference>
<sequence>IIQDERYQKVFKQRKENEFIEEDEIEEDDDWDLDYEPPTEDKGLRFLDTIPMKRKAEFLLIADGLESFVKKITRTQDRNSVYYRKFSRFLTQAECFLDEIKLIEEMSGQETEENELECSEQEDEDEDEDEDEQEEENEDESDDEQEKEDDDKDEDEDSSDQEEEEEKKGNVDEHEEEEELVVEEEEEEEEEEPLTRRI</sequence>